<comment type="caution">
    <text evidence="2">The sequence shown here is derived from an EMBL/GenBank/DDBJ whole genome shotgun (WGS) entry which is preliminary data.</text>
</comment>
<dbReference type="SUPFAM" id="SSF51735">
    <property type="entry name" value="NAD(P)-binding Rossmann-fold domains"/>
    <property type="match status" value="1"/>
</dbReference>
<proteinExistence type="predicted"/>
<reference evidence="2" key="1">
    <citation type="submission" date="2022-10" db="EMBL/GenBank/DDBJ databases">
        <title>The WGS of Solirubrobacter ginsenosidimutans DSM 21036.</title>
        <authorList>
            <person name="Jiang Z."/>
        </authorList>
    </citation>
    <scope>NUCLEOTIDE SEQUENCE</scope>
    <source>
        <strain evidence="2">DSM 21036</strain>
    </source>
</reference>
<dbReference type="InterPro" id="IPR036291">
    <property type="entry name" value="NAD(P)-bd_dom_sf"/>
</dbReference>
<organism evidence="2 3">
    <name type="scientific">Solirubrobacter ginsenosidimutans</name>
    <dbReference type="NCBI Taxonomy" id="490573"/>
    <lineage>
        <taxon>Bacteria</taxon>
        <taxon>Bacillati</taxon>
        <taxon>Actinomycetota</taxon>
        <taxon>Thermoleophilia</taxon>
        <taxon>Solirubrobacterales</taxon>
        <taxon>Solirubrobacteraceae</taxon>
        <taxon>Solirubrobacter</taxon>
    </lineage>
</organism>
<dbReference type="AlphaFoldDB" id="A0A9X3MPK1"/>
<accession>A0A9X3MPK1</accession>
<dbReference type="RefSeq" id="WP_270038725.1">
    <property type="nucleotide sequence ID" value="NZ_JAPDOD010000004.1"/>
</dbReference>
<dbReference type="SUPFAM" id="SSF53223">
    <property type="entry name" value="Aminoacid dehydrogenase-like, N-terminal domain"/>
    <property type="match status" value="1"/>
</dbReference>
<sequence length="289" mass="30491">MKKVLLQLDTDEHPSPFDAIVAHDAGVDVLLSHGGVKPDDVHGLVQDAFFTRGVDDLKTMAVWVGGKRVSAGEEVFGKVQKAFFGPFRVSVMLDSNGCNTTAATTIARIAKARSLAGDRAVVLGLGAVGLRSATLLRDEGCEVTAVAIPPDLFGDDRPYRKPSGVGAAEELGLDVREPADRGALESVLDGAQLVLCSGPAGVQVLRGDFWTRHPTLELLADYNAAEPLGLEGTKATDDLASHDGKLVLGALAIGGPKMKVHKACVRRMFEANDQVLDTDAVYAIAKELV</sequence>
<dbReference type="EMBL" id="JAPDOD010000004">
    <property type="protein sequence ID" value="MDA0159955.1"/>
    <property type="molecule type" value="Genomic_DNA"/>
</dbReference>
<dbReference type="InterPro" id="IPR037089">
    <property type="entry name" value="Methyl-teptahyd_DH_N_sf"/>
</dbReference>
<gene>
    <name evidence="2" type="ORF">OM076_06765</name>
</gene>
<protein>
    <submittedName>
        <fullName evidence="2">Methylenetetrahydromethanopterin dehydrogenase</fullName>
    </submittedName>
</protein>
<evidence type="ECO:0000313" key="3">
    <source>
        <dbReference type="Proteomes" id="UP001149140"/>
    </source>
</evidence>
<dbReference type="Gene3D" id="3.40.50.10280">
    <property type="entry name" value="Methylene-tetrahydromethanopterin dehydrogenase, N-terminal domain"/>
    <property type="match status" value="1"/>
</dbReference>
<dbReference type="Gene3D" id="3.40.50.720">
    <property type="entry name" value="NAD(P)-binding Rossmann-like Domain"/>
    <property type="match status" value="1"/>
</dbReference>
<dbReference type="Proteomes" id="UP001149140">
    <property type="component" value="Unassembled WGS sequence"/>
</dbReference>
<evidence type="ECO:0000313" key="2">
    <source>
        <dbReference type="EMBL" id="MDA0159955.1"/>
    </source>
</evidence>
<evidence type="ECO:0000259" key="1">
    <source>
        <dbReference type="Pfam" id="PF09176"/>
    </source>
</evidence>
<dbReference type="Pfam" id="PF09176">
    <property type="entry name" value="Mpt_N"/>
    <property type="match status" value="1"/>
</dbReference>
<keyword evidence="3" id="KW-1185">Reference proteome</keyword>
<dbReference type="InterPro" id="IPR046346">
    <property type="entry name" value="Aminoacid_DH-like_N_sf"/>
</dbReference>
<feature type="domain" description="Methylene-tetrahydromethanopterin dehydrogenase N-terminal" evidence="1">
    <location>
        <begin position="16"/>
        <end position="96"/>
    </location>
</feature>
<name>A0A9X3MPK1_9ACTN</name>
<dbReference type="InterPro" id="IPR015259">
    <property type="entry name" value="Methyl-teptahyd_DH_N"/>
</dbReference>